<feature type="transmembrane region" description="Helical" evidence="7">
    <location>
        <begin position="395"/>
        <end position="413"/>
    </location>
</feature>
<dbReference type="AlphaFoldDB" id="A0A918NBQ7"/>
<feature type="transmembrane region" description="Helical" evidence="7">
    <location>
        <begin position="419"/>
        <end position="436"/>
    </location>
</feature>
<dbReference type="PANTHER" id="PTHR42718">
    <property type="entry name" value="MAJOR FACILITATOR SUPERFAMILY MULTIDRUG TRANSPORTER MFSC"/>
    <property type="match status" value="1"/>
</dbReference>
<evidence type="ECO:0000256" key="6">
    <source>
        <dbReference type="SAM" id="MobiDB-lite"/>
    </source>
</evidence>
<evidence type="ECO:0000256" key="7">
    <source>
        <dbReference type="SAM" id="Phobius"/>
    </source>
</evidence>
<evidence type="ECO:0000256" key="3">
    <source>
        <dbReference type="ARBA" id="ARBA00022989"/>
    </source>
</evidence>
<dbReference type="PANTHER" id="PTHR42718:SF42">
    <property type="entry name" value="EXPORT PROTEIN"/>
    <property type="match status" value="1"/>
</dbReference>
<reference evidence="9" key="2">
    <citation type="submission" date="2020-09" db="EMBL/GenBank/DDBJ databases">
        <authorList>
            <person name="Sun Q."/>
            <person name="Ohkuma M."/>
        </authorList>
    </citation>
    <scope>NUCLEOTIDE SEQUENCE</scope>
    <source>
        <strain evidence="9">JCM 4956</strain>
    </source>
</reference>
<comment type="caution">
    <text evidence="9">The sequence shown here is derived from an EMBL/GenBank/DDBJ whole genome shotgun (WGS) entry which is preliminary data.</text>
</comment>
<dbReference type="Pfam" id="PF07690">
    <property type="entry name" value="MFS_1"/>
    <property type="match status" value="1"/>
</dbReference>
<accession>A0A918NBQ7</accession>
<sequence length="478" mass="47989">MNPVRARRVTLAAGIVGAVLVALDGTVLTVAQPALRRDFDASFVQVQWTTTGYLIAVASLLVLSGRLGDRYGHSRVFALGVLGFGLTSAAVGLAPDIGWAVALRVVQGVFGALMQPATLGMLRAAYPPDRLGMPIALRTSAIGAAAALGPLLGGVLVAEFGWRSVFYVNVVPALAAGAFVLSARLPSRTTDVRLDLPGAGLLAVTLVCLVHTLVALPEYGVTAASVLGLLAATGACWAFVRHERRTAEPLVPPGVFRSTVLTSALGTLVAVSAALFGTLFLITYYLQDVLGLNPLHGSLHALPLAVAMVAGAPVCAVLLRRYGPRGTVTTGALLVALAVLLMSRLGPASGPVGIGGCFLLLGAGFVAVMVTATAVLVREAPVESAGVTGGLQQTAMNVGPMLGVAVATTLASSDGSRRAAALVVLAVAALLGALLGRRLPARGSSGGGSAGGGAGRDPRRGSAAGDPHRGSGAPAGRG</sequence>
<dbReference type="RefSeq" id="WP_190035535.1">
    <property type="nucleotide sequence ID" value="NZ_BMWD01000007.1"/>
</dbReference>
<feature type="transmembrane region" description="Helical" evidence="7">
    <location>
        <begin position="352"/>
        <end position="375"/>
    </location>
</feature>
<evidence type="ECO:0000256" key="4">
    <source>
        <dbReference type="ARBA" id="ARBA00023136"/>
    </source>
</evidence>
<keyword evidence="2 7" id="KW-0812">Transmembrane</keyword>
<dbReference type="InterPro" id="IPR020846">
    <property type="entry name" value="MFS_dom"/>
</dbReference>
<feature type="transmembrane region" description="Helical" evidence="7">
    <location>
        <begin position="45"/>
        <end position="64"/>
    </location>
</feature>
<dbReference type="GO" id="GO:0022857">
    <property type="term" value="F:transmembrane transporter activity"/>
    <property type="evidence" value="ECO:0007669"/>
    <property type="project" value="InterPro"/>
</dbReference>
<dbReference type="GO" id="GO:0046677">
    <property type="term" value="P:response to antibiotic"/>
    <property type="evidence" value="ECO:0007669"/>
    <property type="project" value="UniProtKB-KW"/>
</dbReference>
<protein>
    <submittedName>
        <fullName evidence="9">MFS transporter</fullName>
    </submittedName>
</protein>
<evidence type="ECO:0000259" key="8">
    <source>
        <dbReference type="PROSITE" id="PS50850"/>
    </source>
</evidence>
<comment type="subcellular location">
    <subcellularLocation>
        <location evidence="1">Cell membrane</location>
        <topology evidence="1">Multi-pass membrane protein</topology>
    </subcellularLocation>
</comment>
<keyword evidence="4 7" id="KW-0472">Membrane</keyword>
<evidence type="ECO:0000256" key="5">
    <source>
        <dbReference type="ARBA" id="ARBA00023251"/>
    </source>
</evidence>
<dbReference type="Gene3D" id="1.20.1250.20">
    <property type="entry name" value="MFS general substrate transporter like domains"/>
    <property type="match status" value="1"/>
</dbReference>
<keyword evidence="3 7" id="KW-1133">Transmembrane helix</keyword>
<reference evidence="9" key="1">
    <citation type="journal article" date="2014" name="Int. J. Syst. Evol. Microbiol.">
        <title>Complete genome sequence of Corynebacterium casei LMG S-19264T (=DSM 44701T), isolated from a smear-ripened cheese.</title>
        <authorList>
            <consortium name="US DOE Joint Genome Institute (JGI-PGF)"/>
            <person name="Walter F."/>
            <person name="Albersmeier A."/>
            <person name="Kalinowski J."/>
            <person name="Ruckert C."/>
        </authorList>
    </citation>
    <scope>NUCLEOTIDE SEQUENCE</scope>
    <source>
        <strain evidence="9">JCM 4956</strain>
    </source>
</reference>
<keyword evidence="10" id="KW-1185">Reference proteome</keyword>
<feature type="transmembrane region" description="Helical" evidence="7">
    <location>
        <begin position="326"/>
        <end position="346"/>
    </location>
</feature>
<dbReference type="SUPFAM" id="SSF103473">
    <property type="entry name" value="MFS general substrate transporter"/>
    <property type="match status" value="1"/>
</dbReference>
<name>A0A918NBQ7_9ACTN</name>
<evidence type="ECO:0000256" key="2">
    <source>
        <dbReference type="ARBA" id="ARBA00022692"/>
    </source>
</evidence>
<feature type="compositionally biased region" description="Gly residues" evidence="6">
    <location>
        <begin position="444"/>
        <end position="455"/>
    </location>
</feature>
<gene>
    <name evidence="9" type="ORF">GCM10010515_25370</name>
</gene>
<feature type="transmembrane region" description="Helical" evidence="7">
    <location>
        <begin position="164"/>
        <end position="182"/>
    </location>
</feature>
<feature type="transmembrane region" description="Helical" evidence="7">
    <location>
        <begin position="220"/>
        <end position="240"/>
    </location>
</feature>
<dbReference type="PROSITE" id="PS50850">
    <property type="entry name" value="MFS"/>
    <property type="match status" value="1"/>
</dbReference>
<dbReference type="Gene3D" id="1.20.1720.10">
    <property type="entry name" value="Multidrug resistance protein D"/>
    <property type="match status" value="1"/>
</dbReference>
<dbReference type="CDD" id="cd17321">
    <property type="entry name" value="MFS_MMR_MDR_like"/>
    <property type="match status" value="1"/>
</dbReference>
<dbReference type="InterPro" id="IPR011701">
    <property type="entry name" value="MFS"/>
</dbReference>
<feature type="transmembrane region" description="Helical" evidence="7">
    <location>
        <begin position="135"/>
        <end position="158"/>
    </location>
</feature>
<evidence type="ECO:0000256" key="1">
    <source>
        <dbReference type="ARBA" id="ARBA00004651"/>
    </source>
</evidence>
<dbReference type="Proteomes" id="UP000645555">
    <property type="component" value="Unassembled WGS sequence"/>
</dbReference>
<evidence type="ECO:0000313" key="10">
    <source>
        <dbReference type="Proteomes" id="UP000645555"/>
    </source>
</evidence>
<feature type="region of interest" description="Disordered" evidence="6">
    <location>
        <begin position="442"/>
        <end position="478"/>
    </location>
</feature>
<proteinExistence type="predicted"/>
<dbReference type="EMBL" id="BMWD01000007">
    <property type="protein sequence ID" value="GGX56807.1"/>
    <property type="molecule type" value="Genomic_DNA"/>
</dbReference>
<organism evidence="9 10">
    <name type="scientific">Streptomyces fructofermentans</name>
    <dbReference type="NCBI Taxonomy" id="152141"/>
    <lineage>
        <taxon>Bacteria</taxon>
        <taxon>Bacillati</taxon>
        <taxon>Actinomycetota</taxon>
        <taxon>Actinomycetes</taxon>
        <taxon>Kitasatosporales</taxon>
        <taxon>Streptomycetaceae</taxon>
        <taxon>Streptomyces</taxon>
    </lineage>
</organism>
<keyword evidence="5" id="KW-0046">Antibiotic resistance</keyword>
<feature type="domain" description="Major facilitator superfamily (MFS) profile" evidence="8">
    <location>
        <begin position="10"/>
        <end position="444"/>
    </location>
</feature>
<feature type="transmembrane region" description="Helical" evidence="7">
    <location>
        <begin position="260"/>
        <end position="286"/>
    </location>
</feature>
<feature type="transmembrane region" description="Helical" evidence="7">
    <location>
        <begin position="76"/>
        <end position="95"/>
    </location>
</feature>
<evidence type="ECO:0000313" key="9">
    <source>
        <dbReference type="EMBL" id="GGX56807.1"/>
    </source>
</evidence>
<feature type="transmembrane region" description="Helical" evidence="7">
    <location>
        <begin position="194"/>
        <end position="214"/>
    </location>
</feature>
<feature type="transmembrane region" description="Helical" evidence="7">
    <location>
        <begin position="101"/>
        <end position="123"/>
    </location>
</feature>
<feature type="transmembrane region" description="Helical" evidence="7">
    <location>
        <begin position="298"/>
        <end position="319"/>
    </location>
</feature>
<dbReference type="GO" id="GO:0005886">
    <property type="term" value="C:plasma membrane"/>
    <property type="evidence" value="ECO:0007669"/>
    <property type="project" value="UniProtKB-SubCell"/>
</dbReference>
<dbReference type="InterPro" id="IPR036259">
    <property type="entry name" value="MFS_trans_sf"/>
</dbReference>